<sequence>MSPAVPLPLRRITLLASTAVLVACGTPAPTAPTIAAAPVAPARAPGDACERPIDHESPAPGSDAWKARDAANFQCARQRLADLAQQPAAFFPPGKMPVLDAYRVPTRNAGVRFRFEQVTTPNRSGQPITVEIYRPCATGDCPNLPAGLKRVDGPYPTVVIVHGGYSSRRLHWSAAQALAEAGYMTVSLETTAPMNVHALDTQDVVDWLFATPQAPLASGGHFPRWQDLDRKAVGIAGHSQGGSTASLLGQTDARLSAIVAWDNLTALNTGWVDKLGTDPKPGTPIRTPAIGIGADYYFKPVPYDAAPEPAPSNAQGGRGRGDGPHPKDLGFQELKAAGVDTMLVMPRAATHLDYSLFGGGTSRYGEAVIQYYTLAWFDRYLKGPRDAAVARDAYRRLTASTFDGSIDRHNISQGLYDKAAATAAGDPYAGNRPYTLDGQPVHDRLSFYFASRCSLTEPGTGAKATSDDLRGKGCPAR</sequence>
<evidence type="ECO:0000256" key="1">
    <source>
        <dbReference type="SAM" id="MobiDB-lite"/>
    </source>
</evidence>
<organism evidence="3 4">
    <name type="scientific">Piscinibacter gummiphilus</name>
    <dbReference type="NCBI Taxonomy" id="946333"/>
    <lineage>
        <taxon>Bacteria</taxon>
        <taxon>Pseudomonadati</taxon>
        <taxon>Pseudomonadota</taxon>
        <taxon>Betaproteobacteria</taxon>
        <taxon>Burkholderiales</taxon>
        <taxon>Sphaerotilaceae</taxon>
        <taxon>Piscinibacter</taxon>
    </lineage>
</organism>
<dbReference type="EMBL" id="CP015118">
    <property type="protein sequence ID" value="ARN22079.1"/>
    <property type="molecule type" value="Genomic_DNA"/>
</dbReference>
<feature type="region of interest" description="Disordered" evidence="1">
    <location>
        <begin position="45"/>
        <end position="64"/>
    </location>
</feature>
<evidence type="ECO:0000313" key="3">
    <source>
        <dbReference type="EMBL" id="ARN22079.1"/>
    </source>
</evidence>
<feature type="region of interest" description="Disordered" evidence="1">
    <location>
        <begin position="307"/>
        <end position="329"/>
    </location>
</feature>
<dbReference type="OrthoDB" id="569821at2"/>
<protein>
    <submittedName>
        <fullName evidence="3">Uncharacterized protein</fullName>
    </submittedName>
</protein>
<dbReference type="AlphaFoldDB" id="A0A1W6LCW7"/>
<evidence type="ECO:0000313" key="4">
    <source>
        <dbReference type="Proteomes" id="UP000193427"/>
    </source>
</evidence>
<evidence type="ECO:0000256" key="2">
    <source>
        <dbReference type="SAM" id="SignalP"/>
    </source>
</evidence>
<keyword evidence="2" id="KW-0732">Signal</keyword>
<feature type="compositionally biased region" description="Basic and acidic residues" evidence="1">
    <location>
        <begin position="319"/>
        <end position="329"/>
    </location>
</feature>
<dbReference type="RefSeq" id="WP_085752377.1">
    <property type="nucleotide sequence ID" value="NZ_BSPR01000006.1"/>
</dbReference>
<feature type="compositionally biased region" description="Basic and acidic residues" evidence="1">
    <location>
        <begin position="48"/>
        <end position="57"/>
    </location>
</feature>
<dbReference type="STRING" id="946333.A4W93_20455"/>
<proteinExistence type="predicted"/>
<dbReference type="KEGG" id="rgu:A4W93_20455"/>
<keyword evidence="4" id="KW-1185">Reference proteome</keyword>
<dbReference type="Proteomes" id="UP000193427">
    <property type="component" value="Chromosome"/>
</dbReference>
<accession>A0A1W6LCW7</accession>
<feature type="signal peptide" evidence="2">
    <location>
        <begin position="1"/>
        <end position="22"/>
    </location>
</feature>
<gene>
    <name evidence="3" type="ORF">A4W93_20455</name>
</gene>
<dbReference type="InterPro" id="IPR029058">
    <property type="entry name" value="AB_hydrolase_fold"/>
</dbReference>
<dbReference type="Gene3D" id="3.40.50.1820">
    <property type="entry name" value="alpha/beta hydrolase"/>
    <property type="match status" value="1"/>
</dbReference>
<dbReference type="SUPFAM" id="SSF53474">
    <property type="entry name" value="alpha/beta-Hydrolases"/>
    <property type="match status" value="1"/>
</dbReference>
<name>A0A1W6LCW7_9BURK</name>
<reference evidence="3 4" key="1">
    <citation type="submission" date="2016-04" db="EMBL/GenBank/DDBJ databases">
        <title>Complete genome sequence of natural rubber-degrading, novel Gram-negative bacterium, Rhizobacter gummiphilus strain NS21.</title>
        <authorList>
            <person name="Tabata M."/>
            <person name="Kasai D."/>
            <person name="Fukuda M."/>
        </authorList>
    </citation>
    <scope>NUCLEOTIDE SEQUENCE [LARGE SCALE GENOMIC DNA]</scope>
    <source>
        <strain evidence="3 4">NS21</strain>
    </source>
</reference>
<feature type="chain" id="PRO_5043915637" evidence="2">
    <location>
        <begin position="23"/>
        <end position="477"/>
    </location>
</feature>